<sequence>MLATSGSLRRRARSVVDSVAAKPSIAWLHTSVTSVPTRNSSATVWLRPRSVLNRTMYCAVSAVNAEFEVPNDVDGPGWATATAGTLAALLVGPTATTSSAAKLSTPAAIRTFFVCIS</sequence>
<gene>
    <name evidence="1" type="ORF">UFOPK2992_01391</name>
</gene>
<evidence type="ECO:0000313" key="1">
    <source>
        <dbReference type="EMBL" id="CAB4808062.1"/>
    </source>
</evidence>
<name>A0A6J6YFB9_9ZZZZ</name>
<organism evidence="1">
    <name type="scientific">freshwater metagenome</name>
    <dbReference type="NCBI Taxonomy" id="449393"/>
    <lineage>
        <taxon>unclassified sequences</taxon>
        <taxon>metagenomes</taxon>
        <taxon>ecological metagenomes</taxon>
    </lineage>
</organism>
<proteinExistence type="predicted"/>
<dbReference type="AlphaFoldDB" id="A0A6J6YFB9"/>
<reference evidence="1" key="1">
    <citation type="submission" date="2020-05" db="EMBL/GenBank/DDBJ databases">
        <authorList>
            <person name="Chiriac C."/>
            <person name="Salcher M."/>
            <person name="Ghai R."/>
            <person name="Kavagutti S V."/>
        </authorList>
    </citation>
    <scope>NUCLEOTIDE SEQUENCE</scope>
</reference>
<dbReference type="EMBL" id="CAFAAI010000257">
    <property type="protein sequence ID" value="CAB4808062.1"/>
    <property type="molecule type" value="Genomic_DNA"/>
</dbReference>
<accession>A0A6J6YFB9</accession>
<protein>
    <submittedName>
        <fullName evidence="1">Unannotated protein</fullName>
    </submittedName>
</protein>